<feature type="region of interest" description="Disordered" evidence="1">
    <location>
        <begin position="350"/>
        <end position="383"/>
    </location>
</feature>
<proteinExistence type="predicted"/>
<evidence type="ECO:0000256" key="1">
    <source>
        <dbReference type="SAM" id="MobiDB-lite"/>
    </source>
</evidence>
<sequence>MAGAAVALTAAVVTFGVLATGEDETAKPRTSARPAPAAWTQEAGRQLNALPGLRYDGTVTANGRPVQVMLKVTPSGLATGTLTAGAVRADLVAVDGATYVRGSSTFWRTYSGEAARATSFAGRWAKLPSTFPSLSAVRGVLSPQSIAGALGKAPATPPTENVGATPAYRVKTAKADYLLAVSAPHRLLQVQTAGQGDPRFTAAPLANPALAFTEMRPRVAALGGAADPALRFQPGRPTFVNCNDNMDGCTLNVSATLTLPTGSVPSGARAALRASITADGMTLGACTGSEAVPASRQVTLRCKVSSRGWRAWMRRARDVPGPHPYEAHARVLGEAVPVSDVARLLGLVDSERAEHGVRPGTGTPGTSGAPSAPSAPASPTASP</sequence>
<evidence type="ECO:0000256" key="2">
    <source>
        <dbReference type="SAM" id="SignalP"/>
    </source>
</evidence>
<dbReference type="EMBL" id="JBHSON010000139">
    <property type="protein sequence ID" value="MFC5754174.1"/>
    <property type="molecule type" value="Genomic_DNA"/>
</dbReference>
<organism evidence="3 4">
    <name type="scientific">Actinomadura rugatobispora</name>
    <dbReference type="NCBI Taxonomy" id="1994"/>
    <lineage>
        <taxon>Bacteria</taxon>
        <taxon>Bacillati</taxon>
        <taxon>Actinomycetota</taxon>
        <taxon>Actinomycetes</taxon>
        <taxon>Streptosporangiales</taxon>
        <taxon>Thermomonosporaceae</taxon>
        <taxon>Actinomadura</taxon>
    </lineage>
</organism>
<gene>
    <name evidence="3" type="ORF">ACFPZN_51890</name>
</gene>
<feature type="signal peptide" evidence="2">
    <location>
        <begin position="1"/>
        <end position="19"/>
    </location>
</feature>
<feature type="compositionally biased region" description="Low complexity" evidence="1">
    <location>
        <begin position="360"/>
        <end position="383"/>
    </location>
</feature>
<evidence type="ECO:0000313" key="3">
    <source>
        <dbReference type="EMBL" id="MFC5754174.1"/>
    </source>
</evidence>
<keyword evidence="4" id="KW-1185">Reference proteome</keyword>
<dbReference type="RefSeq" id="WP_378291997.1">
    <property type="nucleotide sequence ID" value="NZ_JBHSON010000139.1"/>
</dbReference>
<evidence type="ECO:0000313" key="4">
    <source>
        <dbReference type="Proteomes" id="UP001596074"/>
    </source>
</evidence>
<name>A0ABW1AHU7_9ACTN</name>
<keyword evidence="2" id="KW-0732">Signal</keyword>
<comment type="caution">
    <text evidence="3">The sequence shown here is derived from an EMBL/GenBank/DDBJ whole genome shotgun (WGS) entry which is preliminary data.</text>
</comment>
<accession>A0ABW1AHU7</accession>
<reference evidence="4" key="1">
    <citation type="journal article" date="2019" name="Int. J. Syst. Evol. Microbiol.">
        <title>The Global Catalogue of Microorganisms (GCM) 10K type strain sequencing project: providing services to taxonomists for standard genome sequencing and annotation.</title>
        <authorList>
            <consortium name="The Broad Institute Genomics Platform"/>
            <consortium name="The Broad Institute Genome Sequencing Center for Infectious Disease"/>
            <person name="Wu L."/>
            <person name="Ma J."/>
        </authorList>
    </citation>
    <scope>NUCLEOTIDE SEQUENCE [LARGE SCALE GENOMIC DNA]</scope>
    <source>
        <strain evidence="4">KCTC 42087</strain>
    </source>
</reference>
<dbReference type="Proteomes" id="UP001596074">
    <property type="component" value="Unassembled WGS sequence"/>
</dbReference>
<feature type="chain" id="PRO_5047382553" description="Lipoprotein" evidence="2">
    <location>
        <begin position="20"/>
        <end position="383"/>
    </location>
</feature>
<evidence type="ECO:0008006" key="5">
    <source>
        <dbReference type="Google" id="ProtNLM"/>
    </source>
</evidence>
<protein>
    <recommendedName>
        <fullName evidence="5">Lipoprotein</fullName>
    </recommendedName>
</protein>